<dbReference type="Gene3D" id="1.20.144.10">
    <property type="entry name" value="Phosphatidic acid phosphatase type 2/haloperoxidase"/>
    <property type="match status" value="2"/>
</dbReference>
<sequence>MHKHKVSISVFLIALCVFLFTIIAIFVNRKALKQFDTAIIESIQGMISAPLTTFFLAVTFIGSVKGVSIITIIFFCYLFYRRNYLYGLYLITSVGVGAGILNKLLKAFFQRERPDMLRIVSESGFSFPSGHAMGSVILFGGIALILYKMNGMVKLTIVCMVMAATLIIIIGLSRIYLGVHYPTDIIAGYVAGVIWVTISNFFYKSLIKMLKV</sequence>
<gene>
    <name evidence="3" type="ORF">NCTC4824_02045</name>
</gene>
<dbReference type="RefSeq" id="WP_066138038.1">
    <property type="nucleotide sequence ID" value="NZ_CBCSGM010000001.1"/>
</dbReference>
<dbReference type="SMART" id="SM00014">
    <property type="entry name" value="acidPPc"/>
    <property type="match status" value="1"/>
</dbReference>
<dbReference type="EMBL" id="LS483476">
    <property type="protein sequence ID" value="SQI57020.1"/>
    <property type="molecule type" value="Genomic_DNA"/>
</dbReference>
<feature type="transmembrane region" description="Helical" evidence="1">
    <location>
        <begin position="54"/>
        <end position="80"/>
    </location>
</feature>
<keyword evidence="4" id="KW-1185">Reference proteome</keyword>
<evidence type="ECO:0000259" key="2">
    <source>
        <dbReference type="SMART" id="SM00014"/>
    </source>
</evidence>
<accession>A0A2X4WHI9</accession>
<feature type="domain" description="Phosphatidic acid phosphatase type 2/haloperoxidase" evidence="2">
    <location>
        <begin position="86"/>
        <end position="200"/>
    </location>
</feature>
<feature type="transmembrane region" description="Helical" evidence="1">
    <location>
        <begin position="185"/>
        <end position="203"/>
    </location>
</feature>
<dbReference type="KEGG" id="blen:NCTC4824_02045"/>
<feature type="transmembrane region" description="Helical" evidence="1">
    <location>
        <begin position="86"/>
        <end position="105"/>
    </location>
</feature>
<dbReference type="Pfam" id="PF01569">
    <property type="entry name" value="PAP2"/>
    <property type="match status" value="1"/>
</dbReference>
<keyword evidence="1" id="KW-0812">Transmembrane</keyword>
<feature type="transmembrane region" description="Helical" evidence="1">
    <location>
        <begin position="125"/>
        <end position="147"/>
    </location>
</feature>
<proteinExistence type="predicted"/>
<dbReference type="CDD" id="cd03392">
    <property type="entry name" value="PAP2_like_2"/>
    <property type="match status" value="1"/>
</dbReference>
<dbReference type="InterPro" id="IPR000326">
    <property type="entry name" value="PAP2/HPO"/>
</dbReference>
<evidence type="ECO:0000256" key="1">
    <source>
        <dbReference type="SAM" id="Phobius"/>
    </source>
</evidence>
<feature type="transmembrane region" description="Helical" evidence="1">
    <location>
        <begin position="6"/>
        <end position="27"/>
    </location>
</feature>
<organism evidence="3 4">
    <name type="scientific">Lederbergia lenta</name>
    <name type="common">Bacillus lentus</name>
    <dbReference type="NCBI Taxonomy" id="1467"/>
    <lineage>
        <taxon>Bacteria</taxon>
        <taxon>Bacillati</taxon>
        <taxon>Bacillota</taxon>
        <taxon>Bacilli</taxon>
        <taxon>Bacillales</taxon>
        <taxon>Bacillaceae</taxon>
        <taxon>Lederbergia</taxon>
    </lineage>
</organism>
<dbReference type="STRING" id="1348624.GCA_001591545_01110"/>
<feature type="transmembrane region" description="Helical" evidence="1">
    <location>
        <begin position="153"/>
        <end position="173"/>
    </location>
</feature>
<dbReference type="PANTHER" id="PTHR14969">
    <property type="entry name" value="SPHINGOSINE-1-PHOSPHATE PHOSPHOHYDROLASE"/>
    <property type="match status" value="1"/>
</dbReference>
<evidence type="ECO:0000313" key="3">
    <source>
        <dbReference type="EMBL" id="SQI57020.1"/>
    </source>
</evidence>
<evidence type="ECO:0000313" key="4">
    <source>
        <dbReference type="Proteomes" id="UP000249134"/>
    </source>
</evidence>
<dbReference type="AlphaFoldDB" id="A0A2X4WHI9"/>
<name>A0A2X4WHI9_LEDLE</name>
<dbReference type="SUPFAM" id="SSF48317">
    <property type="entry name" value="Acid phosphatase/Vanadium-dependent haloperoxidase"/>
    <property type="match status" value="1"/>
</dbReference>
<keyword evidence="1" id="KW-0472">Membrane</keyword>
<dbReference type="InterPro" id="IPR036938">
    <property type="entry name" value="PAP2/HPO_sf"/>
</dbReference>
<dbReference type="Proteomes" id="UP000249134">
    <property type="component" value="Chromosome 1"/>
</dbReference>
<dbReference type="PANTHER" id="PTHR14969:SF13">
    <property type="entry name" value="AT30094P"/>
    <property type="match status" value="1"/>
</dbReference>
<protein>
    <submittedName>
        <fullName evidence="3">Phosphatidylglycerophosphatase B</fullName>
    </submittedName>
</protein>
<reference evidence="3 4" key="1">
    <citation type="submission" date="2018-06" db="EMBL/GenBank/DDBJ databases">
        <authorList>
            <consortium name="Pathogen Informatics"/>
            <person name="Doyle S."/>
        </authorList>
    </citation>
    <scope>NUCLEOTIDE SEQUENCE [LARGE SCALE GENOMIC DNA]</scope>
    <source>
        <strain evidence="3 4">NCTC4824</strain>
    </source>
</reference>
<keyword evidence="1" id="KW-1133">Transmembrane helix</keyword>